<dbReference type="SUPFAM" id="SSF55469">
    <property type="entry name" value="FMN-dependent nitroreductase-like"/>
    <property type="match status" value="1"/>
</dbReference>
<comment type="caution">
    <text evidence="5">The sequence shown here is derived from an EMBL/GenBank/DDBJ whole genome shotgun (WGS) entry which is preliminary data.</text>
</comment>
<evidence type="ECO:0000256" key="1">
    <source>
        <dbReference type="ARBA" id="ARBA00022630"/>
    </source>
</evidence>
<dbReference type="Gene3D" id="3.40.109.10">
    <property type="entry name" value="NADH Oxidase"/>
    <property type="match status" value="1"/>
</dbReference>
<feature type="domain" description="Nitroreductase" evidence="4">
    <location>
        <begin position="11"/>
        <end position="181"/>
    </location>
</feature>
<dbReference type="PANTHER" id="PTHR23026:SF90">
    <property type="entry name" value="IODOTYROSINE DEIODINASE 1"/>
    <property type="match status" value="1"/>
</dbReference>
<dbReference type="OrthoDB" id="3774920at2"/>
<accession>A0A365GVF2</accession>
<evidence type="ECO:0000256" key="3">
    <source>
        <dbReference type="ARBA" id="ARBA00023002"/>
    </source>
</evidence>
<keyword evidence="3" id="KW-0560">Oxidoreductase</keyword>
<dbReference type="Proteomes" id="UP000251891">
    <property type="component" value="Unassembled WGS sequence"/>
</dbReference>
<dbReference type="EMBL" id="QLYX01000025">
    <property type="protein sequence ID" value="RAY10781.1"/>
    <property type="molecule type" value="Genomic_DNA"/>
</dbReference>
<reference evidence="5 6" key="1">
    <citation type="submission" date="2018-06" db="EMBL/GenBank/DDBJ databases">
        <title>Actinomadura craniellae sp. nov. isolated from marine sponge Craniella sp.</title>
        <authorList>
            <person name="Li L."/>
            <person name="Xu Q.H."/>
            <person name="Lin H.W."/>
            <person name="Lu Y.H."/>
        </authorList>
    </citation>
    <scope>NUCLEOTIDE SEQUENCE [LARGE SCALE GENOMIC DNA]</scope>
    <source>
        <strain evidence="5 6">LHW63021</strain>
    </source>
</reference>
<evidence type="ECO:0000256" key="2">
    <source>
        <dbReference type="ARBA" id="ARBA00022643"/>
    </source>
</evidence>
<evidence type="ECO:0000313" key="6">
    <source>
        <dbReference type="Proteomes" id="UP000251891"/>
    </source>
</evidence>
<dbReference type="Pfam" id="PF00881">
    <property type="entry name" value="Nitroreductase"/>
    <property type="match status" value="1"/>
</dbReference>
<dbReference type="RefSeq" id="WP_111872191.1">
    <property type="nucleotide sequence ID" value="NZ_QLYX01000025.1"/>
</dbReference>
<gene>
    <name evidence="5" type="ORF">DPM19_33865</name>
</gene>
<dbReference type="InterPro" id="IPR029479">
    <property type="entry name" value="Nitroreductase"/>
</dbReference>
<evidence type="ECO:0000313" key="5">
    <source>
        <dbReference type="EMBL" id="RAY10781.1"/>
    </source>
</evidence>
<dbReference type="InterPro" id="IPR050627">
    <property type="entry name" value="Nitroreductase/BluB"/>
</dbReference>
<dbReference type="InterPro" id="IPR000415">
    <property type="entry name" value="Nitroreductase-like"/>
</dbReference>
<dbReference type="AlphaFoldDB" id="A0A365GVF2"/>
<dbReference type="PANTHER" id="PTHR23026">
    <property type="entry name" value="NADPH NITROREDUCTASE"/>
    <property type="match status" value="1"/>
</dbReference>
<sequence>MDVREALYTTRMMRRMRPDPIPLETQCRILDAAIRAPNGGNTQRWHFLVVDDREHKEKLAELYRECREREYQEIAAGLMGRSLHGDDEERAETLRKIKASGKYFTDHFAEIPLLIFVFSIDDHGGANIYPAIWSTFLAARAEGVGGVMSTVLRYAEDTVTDMLHVPVEQGWRMTAMLAFGYPLGRWGVAANRRPVHEVASRNHWGQPFGAEIPAPLWSGPTEPAGTQHNA</sequence>
<evidence type="ECO:0000259" key="4">
    <source>
        <dbReference type="Pfam" id="PF00881"/>
    </source>
</evidence>
<protein>
    <submittedName>
        <fullName evidence="5">Nitroreductase</fullName>
    </submittedName>
</protein>
<keyword evidence="6" id="KW-1185">Reference proteome</keyword>
<dbReference type="GO" id="GO:0016491">
    <property type="term" value="F:oxidoreductase activity"/>
    <property type="evidence" value="ECO:0007669"/>
    <property type="project" value="UniProtKB-KW"/>
</dbReference>
<keyword evidence="1" id="KW-0285">Flavoprotein</keyword>
<organism evidence="5 6">
    <name type="scientific">Actinomadura craniellae</name>
    <dbReference type="NCBI Taxonomy" id="2231787"/>
    <lineage>
        <taxon>Bacteria</taxon>
        <taxon>Bacillati</taxon>
        <taxon>Actinomycetota</taxon>
        <taxon>Actinomycetes</taxon>
        <taxon>Streptosporangiales</taxon>
        <taxon>Thermomonosporaceae</taxon>
        <taxon>Actinomadura</taxon>
    </lineage>
</organism>
<name>A0A365GVF2_9ACTN</name>
<keyword evidence="2" id="KW-0288">FMN</keyword>
<proteinExistence type="predicted"/>